<reference evidence="3" key="1">
    <citation type="journal article" date="2014" name="Front. Microbiol.">
        <title>High frequency of phylogenetically diverse reductive dehalogenase-homologous genes in deep subseafloor sedimentary metagenomes.</title>
        <authorList>
            <person name="Kawai M."/>
            <person name="Futagami T."/>
            <person name="Toyoda A."/>
            <person name="Takaki Y."/>
            <person name="Nishi S."/>
            <person name="Hori S."/>
            <person name="Arai W."/>
            <person name="Tsubouchi T."/>
            <person name="Morono Y."/>
            <person name="Uchiyama I."/>
            <person name="Ito T."/>
            <person name="Fujiyama A."/>
            <person name="Inagaki F."/>
            <person name="Takami H."/>
        </authorList>
    </citation>
    <scope>NUCLEOTIDE SEQUENCE</scope>
    <source>
        <strain evidence="3">Expedition CK06-06</strain>
    </source>
</reference>
<evidence type="ECO:0000259" key="2">
    <source>
        <dbReference type="Pfam" id="PF02517"/>
    </source>
</evidence>
<feature type="transmembrane region" description="Helical" evidence="1">
    <location>
        <begin position="36"/>
        <end position="56"/>
    </location>
</feature>
<evidence type="ECO:0000256" key="1">
    <source>
        <dbReference type="SAM" id="Phobius"/>
    </source>
</evidence>
<proteinExistence type="predicted"/>
<accession>X0U893</accession>
<sequence length="57" mass="6161">MDSIFVLAHPIFLGIPLAQVVGGIVFAVAYEMEGSLMVPITIHVLGNLAIFTLFLIF</sequence>
<keyword evidence="1" id="KW-0812">Transmembrane</keyword>
<feature type="transmembrane region" description="Helical" evidence="1">
    <location>
        <begin position="7"/>
        <end position="30"/>
    </location>
</feature>
<protein>
    <recommendedName>
        <fullName evidence="2">CAAX prenyl protease 2/Lysostaphin resistance protein A-like domain-containing protein</fullName>
    </recommendedName>
</protein>
<dbReference type="GO" id="GO:0080120">
    <property type="term" value="P:CAAX-box protein maturation"/>
    <property type="evidence" value="ECO:0007669"/>
    <property type="project" value="UniProtKB-ARBA"/>
</dbReference>
<evidence type="ECO:0000313" key="3">
    <source>
        <dbReference type="EMBL" id="GAF95541.1"/>
    </source>
</evidence>
<dbReference type="GO" id="GO:0004175">
    <property type="term" value="F:endopeptidase activity"/>
    <property type="evidence" value="ECO:0007669"/>
    <property type="project" value="UniProtKB-ARBA"/>
</dbReference>
<keyword evidence="1" id="KW-1133">Transmembrane helix</keyword>
<gene>
    <name evidence="3" type="ORF">S01H1_21529</name>
</gene>
<feature type="domain" description="CAAX prenyl protease 2/Lysostaphin resistance protein A-like" evidence="2">
    <location>
        <begin position="4"/>
        <end position="48"/>
    </location>
</feature>
<keyword evidence="1" id="KW-0472">Membrane</keyword>
<dbReference type="AlphaFoldDB" id="X0U893"/>
<dbReference type="EMBL" id="BARS01011953">
    <property type="protein sequence ID" value="GAF95541.1"/>
    <property type="molecule type" value="Genomic_DNA"/>
</dbReference>
<dbReference type="Pfam" id="PF02517">
    <property type="entry name" value="Rce1-like"/>
    <property type="match status" value="1"/>
</dbReference>
<dbReference type="InterPro" id="IPR003675">
    <property type="entry name" value="Rce1/LyrA-like_dom"/>
</dbReference>
<organism evidence="3">
    <name type="scientific">marine sediment metagenome</name>
    <dbReference type="NCBI Taxonomy" id="412755"/>
    <lineage>
        <taxon>unclassified sequences</taxon>
        <taxon>metagenomes</taxon>
        <taxon>ecological metagenomes</taxon>
    </lineage>
</organism>
<comment type="caution">
    <text evidence="3">The sequence shown here is derived from an EMBL/GenBank/DDBJ whole genome shotgun (WGS) entry which is preliminary data.</text>
</comment>
<name>X0U893_9ZZZZ</name>